<evidence type="ECO:0000313" key="2">
    <source>
        <dbReference type="Proteomes" id="UP000031802"/>
    </source>
</evidence>
<sequence>MTVFYAMLVLFNGCDSFVKTIEETKSGATRNENITSGEKSNALNAESQNGHSAPIDTPNHGFLMDTSALLRAEKALRNRPELRGKEVFIYMSIHFYDDYRIYLKIQNPDNPEYVDSYHYDKGGWSDPKPVVLSKRDIVSKNIVNINELPFQNAHRVSRIIQDKLIEIESKSKDYNVYAITSNNKISWYPRSLTSDRSRYTIEFNADGSLKSFDQD</sequence>
<dbReference type="STRING" id="1229276.DI53_1696"/>
<organism evidence="1 2">
    <name type="scientific">Sphingobacterium deserti</name>
    <dbReference type="NCBI Taxonomy" id="1229276"/>
    <lineage>
        <taxon>Bacteria</taxon>
        <taxon>Pseudomonadati</taxon>
        <taxon>Bacteroidota</taxon>
        <taxon>Sphingobacteriia</taxon>
        <taxon>Sphingobacteriales</taxon>
        <taxon>Sphingobacteriaceae</taxon>
        <taxon>Sphingobacterium</taxon>
    </lineage>
</organism>
<dbReference type="AlphaFoldDB" id="A0A0B8T1C9"/>
<proteinExistence type="predicted"/>
<accession>A0A0B8T1C9</accession>
<name>A0A0B8T1C9_9SPHI</name>
<reference evidence="2" key="1">
    <citation type="submission" date="2014-04" db="EMBL/GenBank/DDBJ databases">
        <title>Whole-Genome optical mapping and complete genome sequence of Sphingobacterium deserti sp. nov., a new spaces isolated from desert in the west of China.</title>
        <authorList>
            <person name="Teng C."/>
            <person name="Zhou Z."/>
            <person name="Li X."/>
            <person name="Chen M."/>
            <person name="Lin M."/>
            <person name="Wang L."/>
            <person name="Su S."/>
            <person name="Zhang C."/>
            <person name="Zhang W."/>
        </authorList>
    </citation>
    <scope>NUCLEOTIDE SEQUENCE [LARGE SCALE GENOMIC DNA]</scope>
    <source>
        <strain evidence="2">ACCC05744</strain>
    </source>
</reference>
<keyword evidence="2" id="KW-1185">Reference proteome</keyword>
<gene>
    <name evidence="1" type="ORF">DI53_1696</name>
</gene>
<dbReference type="Proteomes" id="UP000031802">
    <property type="component" value="Unassembled WGS sequence"/>
</dbReference>
<protein>
    <submittedName>
        <fullName evidence="1">Uncharacterized protein</fullName>
    </submittedName>
</protein>
<dbReference type="PATRIC" id="fig|1229276.3.peg.1748"/>
<comment type="caution">
    <text evidence="1">The sequence shown here is derived from an EMBL/GenBank/DDBJ whole genome shotgun (WGS) entry which is preliminary data.</text>
</comment>
<dbReference type="EMBL" id="JJMU01000024">
    <property type="protein sequence ID" value="KGE14667.1"/>
    <property type="molecule type" value="Genomic_DNA"/>
</dbReference>
<dbReference type="eggNOG" id="ENOG5032SIE">
    <property type="taxonomic scope" value="Bacteria"/>
</dbReference>
<reference evidence="1 2" key="2">
    <citation type="journal article" date="2015" name="PLoS ONE">
        <title>Whole-Genome Optical Mapping and Finished Genome Sequence of Sphingobacterium deserti sp. nov., a New Species Isolated from the Western Desert of China.</title>
        <authorList>
            <person name="Teng C."/>
            <person name="Zhou Z."/>
            <person name="Molnar I."/>
            <person name="Li X."/>
            <person name="Tang R."/>
            <person name="Chen M."/>
            <person name="Wang L."/>
            <person name="Su S."/>
            <person name="Zhang W."/>
            <person name="Lin M."/>
        </authorList>
    </citation>
    <scope>NUCLEOTIDE SEQUENCE [LARGE SCALE GENOMIC DNA]</scope>
    <source>
        <strain evidence="2">ACCC05744</strain>
    </source>
</reference>
<evidence type="ECO:0000313" key="1">
    <source>
        <dbReference type="EMBL" id="KGE14667.1"/>
    </source>
</evidence>